<evidence type="ECO:0000256" key="2">
    <source>
        <dbReference type="ARBA" id="ARBA00006595"/>
    </source>
</evidence>
<dbReference type="KEGG" id="spu:105441531"/>
<feature type="transmembrane region" description="Helical" evidence="8">
    <location>
        <begin position="547"/>
        <end position="568"/>
    </location>
</feature>
<evidence type="ECO:0000313" key="10">
    <source>
        <dbReference type="Proteomes" id="UP000007110"/>
    </source>
</evidence>
<dbReference type="PANTHER" id="PTHR20772">
    <property type="entry name" value="PROTEIN FMP42"/>
    <property type="match status" value="1"/>
</dbReference>
<dbReference type="AlphaFoldDB" id="A0A7M7P8U6"/>
<feature type="transmembrane region" description="Helical" evidence="8">
    <location>
        <begin position="207"/>
        <end position="228"/>
    </location>
</feature>
<dbReference type="InterPro" id="IPR052599">
    <property type="entry name" value="SLC43A_AATransporter"/>
</dbReference>
<feature type="region of interest" description="Disordered" evidence="7">
    <location>
        <begin position="251"/>
        <end position="275"/>
    </location>
</feature>
<feature type="transmembrane region" description="Helical" evidence="8">
    <location>
        <begin position="521"/>
        <end position="541"/>
    </location>
</feature>
<dbReference type="OMA" id="YLAHEDH"/>
<feature type="transmembrane region" description="Helical" evidence="8">
    <location>
        <begin position="92"/>
        <end position="113"/>
    </location>
</feature>
<dbReference type="CDD" id="cd06174">
    <property type="entry name" value="MFS"/>
    <property type="match status" value="1"/>
</dbReference>
<name>A0A7M7P8U6_STRPU</name>
<reference evidence="10" key="1">
    <citation type="submission" date="2015-02" db="EMBL/GenBank/DDBJ databases">
        <title>Genome sequencing for Strongylocentrotus purpuratus.</title>
        <authorList>
            <person name="Murali S."/>
            <person name="Liu Y."/>
            <person name="Vee V."/>
            <person name="English A."/>
            <person name="Wang M."/>
            <person name="Skinner E."/>
            <person name="Han Y."/>
            <person name="Muzny D.M."/>
            <person name="Worley K.C."/>
            <person name="Gibbs R.A."/>
        </authorList>
    </citation>
    <scope>NUCLEOTIDE SEQUENCE</scope>
</reference>
<dbReference type="InterPro" id="IPR036259">
    <property type="entry name" value="MFS_trans_sf"/>
</dbReference>
<feature type="transmembrane region" description="Helical" evidence="8">
    <location>
        <begin position="120"/>
        <end position="140"/>
    </location>
</feature>
<feature type="compositionally biased region" description="Basic and acidic residues" evidence="7">
    <location>
        <begin position="331"/>
        <end position="345"/>
    </location>
</feature>
<sequence length="659" mass="72266">MGCCKAETVALVFAAVENFFHSAIIFGWPSLVYVLKDLGYYSDLCPPPDDNATTTASTSPLVTASPASMTTEGDDSLEEAVVECDAQDARLLLIYTISSSMLPCSMLLSGILFTRGGTLITRLIFSVSLFIAYLCMALSSPSVPDLLFPGTIIMAVTGIFICICGFEVSNLFPKYKSTSLGLIVGACDSSACVLLLIKVLYDAGISMSASFYALAVSTLFFTINTVLLPRDHIPWPLPEGYRLRDDGICSKNKDEPPEPPLQIPDNPINGSTIETKDNNNKYVTVNDAFDGVMSSGFYSNLNENGIMNNHICSDDVSIEKRAASPVAEPETGEKEGSILAKDVKDNEKENGRVVCHDNAGYEHDHEQAQDGNFDAILETDLKIAGQKLDNEADVRVDVELSKAARRATRDKLTEDQRVEDFPTTWSVLRSPMFLLMTFWTIAVQGEIFFVIGIMNPWLTFLADGDTETVSFYTNILAVATIGSLFGSPIMGYVFDRRKQRSEKSPKKDDTKGPYADLRDSWLPLAVASGTAIVMSLLLMIPNLPVQFGTFVALTAVRAMFYSASAAIVPISFPMRFYPTVFGATNFIAGLVSLTQYPLFIVIQESLGGDPRWVIFGMMLLNVVGLVYPIYIYVYGNNREKRYLESRRPEEDPTTNGTAA</sequence>
<evidence type="ECO:0000256" key="6">
    <source>
        <dbReference type="ARBA" id="ARBA00023136"/>
    </source>
</evidence>
<feature type="region of interest" description="Disordered" evidence="7">
    <location>
        <begin position="52"/>
        <end position="73"/>
    </location>
</feature>
<keyword evidence="10" id="KW-1185">Reference proteome</keyword>
<dbReference type="RefSeq" id="XP_030848064.1">
    <property type="nucleotide sequence ID" value="XM_030992204.1"/>
</dbReference>
<dbReference type="GeneID" id="105441531"/>
<proteinExistence type="inferred from homology"/>
<evidence type="ECO:0000256" key="7">
    <source>
        <dbReference type="SAM" id="MobiDB-lite"/>
    </source>
</evidence>
<evidence type="ECO:0000256" key="5">
    <source>
        <dbReference type="ARBA" id="ARBA00022989"/>
    </source>
</evidence>
<dbReference type="SUPFAM" id="SSF103473">
    <property type="entry name" value="MFS general substrate transporter"/>
    <property type="match status" value="2"/>
</dbReference>
<dbReference type="PANTHER" id="PTHR20772:SF2">
    <property type="entry name" value="PROTEIN FMP42"/>
    <property type="match status" value="1"/>
</dbReference>
<keyword evidence="6 8" id="KW-0472">Membrane</keyword>
<keyword evidence="3" id="KW-0813">Transport</keyword>
<dbReference type="EnsemblMetazoa" id="XM_030992204">
    <property type="protein sequence ID" value="XP_030848064"/>
    <property type="gene ID" value="LOC105441531"/>
</dbReference>
<dbReference type="InParanoid" id="A0A7M7P8U6"/>
<accession>A0A7M7P8U6</accession>
<keyword evidence="4 8" id="KW-0812">Transmembrane</keyword>
<feature type="transmembrane region" description="Helical" evidence="8">
    <location>
        <begin position="146"/>
        <end position="168"/>
    </location>
</feature>
<comment type="subcellular location">
    <subcellularLocation>
        <location evidence="1">Membrane</location>
        <topology evidence="1">Multi-pass membrane protein</topology>
    </subcellularLocation>
</comment>
<dbReference type="GO" id="GO:0016020">
    <property type="term" value="C:membrane"/>
    <property type="evidence" value="ECO:0007669"/>
    <property type="project" value="UniProtKB-SubCell"/>
</dbReference>
<organism evidence="9 10">
    <name type="scientific">Strongylocentrotus purpuratus</name>
    <name type="common">Purple sea urchin</name>
    <dbReference type="NCBI Taxonomy" id="7668"/>
    <lineage>
        <taxon>Eukaryota</taxon>
        <taxon>Metazoa</taxon>
        <taxon>Echinodermata</taxon>
        <taxon>Eleutherozoa</taxon>
        <taxon>Echinozoa</taxon>
        <taxon>Echinoidea</taxon>
        <taxon>Euechinoidea</taxon>
        <taxon>Echinacea</taxon>
        <taxon>Camarodonta</taxon>
        <taxon>Echinidea</taxon>
        <taxon>Strongylocentrotidae</taxon>
        <taxon>Strongylocentrotus</taxon>
    </lineage>
</organism>
<evidence type="ECO:0000313" key="9">
    <source>
        <dbReference type="EnsemblMetazoa" id="XP_030848064"/>
    </source>
</evidence>
<feature type="transmembrane region" description="Helical" evidence="8">
    <location>
        <begin position="433"/>
        <end position="454"/>
    </location>
</feature>
<evidence type="ECO:0008006" key="11">
    <source>
        <dbReference type="Google" id="ProtNLM"/>
    </source>
</evidence>
<evidence type="ECO:0000256" key="1">
    <source>
        <dbReference type="ARBA" id="ARBA00004141"/>
    </source>
</evidence>
<evidence type="ECO:0000256" key="8">
    <source>
        <dbReference type="SAM" id="Phobius"/>
    </source>
</evidence>
<comment type="similarity">
    <text evidence="2">Belongs to the SLC43A transporter (TC 2.A.1.44) family.</text>
</comment>
<keyword evidence="5 8" id="KW-1133">Transmembrane helix</keyword>
<feature type="region of interest" description="Disordered" evidence="7">
    <location>
        <begin position="324"/>
        <end position="345"/>
    </location>
</feature>
<feature type="transmembrane region" description="Helical" evidence="8">
    <location>
        <begin position="474"/>
        <end position="494"/>
    </location>
</feature>
<feature type="transmembrane region" description="Helical" evidence="8">
    <location>
        <begin position="180"/>
        <end position="201"/>
    </location>
</feature>
<dbReference type="Gene3D" id="1.20.1250.20">
    <property type="entry name" value="MFS general substrate transporter like domains"/>
    <property type="match status" value="1"/>
</dbReference>
<feature type="compositionally biased region" description="Polar residues" evidence="7">
    <location>
        <begin position="52"/>
        <end position="71"/>
    </location>
</feature>
<evidence type="ECO:0000256" key="3">
    <source>
        <dbReference type="ARBA" id="ARBA00022448"/>
    </source>
</evidence>
<dbReference type="OrthoDB" id="330047at2759"/>
<reference evidence="9" key="2">
    <citation type="submission" date="2021-01" db="UniProtKB">
        <authorList>
            <consortium name="EnsemblMetazoa"/>
        </authorList>
    </citation>
    <scope>IDENTIFICATION</scope>
</reference>
<protein>
    <recommendedName>
        <fullName evidence="11">Solute carrier family 43 member 3</fullName>
    </recommendedName>
</protein>
<feature type="transmembrane region" description="Helical" evidence="8">
    <location>
        <begin position="612"/>
        <end position="633"/>
    </location>
</feature>
<evidence type="ECO:0000256" key="4">
    <source>
        <dbReference type="ARBA" id="ARBA00022692"/>
    </source>
</evidence>
<feature type="transmembrane region" description="Helical" evidence="8">
    <location>
        <begin position="580"/>
        <end position="600"/>
    </location>
</feature>
<dbReference type="Proteomes" id="UP000007110">
    <property type="component" value="Unassembled WGS sequence"/>
</dbReference>